<organism evidence="3 4">
    <name type="scientific">Pelagomonas calceolata</name>
    <dbReference type="NCBI Taxonomy" id="35677"/>
    <lineage>
        <taxon>Eukaryota</taxon>
        <taxon>Sar</taxon>
        <taxon>Stramenopiles</taxon>
        <taxon>Ochrophyta</taxon>
        <taxon>Pelagophyceae</taxon>
        <taxon>Pelagomonadales</taxon>
        <taxon>Pelagomonadaceae</taxon>
        <taxon>Pelagomonas</taxon>
    </lineage>
</organism>
<dbReference type="EMBL" id="CAKKNE010000006">
    <property type="protein sequence ID" value="CAH0378702.1"/>
    <property type="molecule type" value="Genomic_DNA"/>
</dbReference>
<feature type="transmembrane region" description="Helical" evidence="2">
    <location>
        <begin position="337"/>
        <end position="354"/>
    </location>
</feature>
<dbReference type="Proteomes" id="UP000789595">
    <property type="component" value="Unassembled WGS sequence"/>
</dbReference>
<keyword evidence="2" id="KW-1133">Transmembrane helix</keyword>
<evidence type="ECO:0000256" key="2">
    <source>
        <dbReference type="SAM" id="Phobius"/>
    </source>
</evidence>
<dbReference type="PANTHER" id="PTHR13146:SF1">
    <property type="entry name" value="SUGAR PHOSPHATE TRANSPORTER DOMAIN-CONTAINING PROTEIN"/>
    <property type="match status" value="1"/>
</dbReference>
<feature type="transmembrane region" description="Helical" evidence="2">
    <location>
        <begin position="276"/>
        <end position="297"/>
    </location>
</feature>
<feature type="region of interest" description="Disordered" evidence="1">
    <location>
        <begin position="1"/>
        <end position="23"/>
    </location>
</feature>
<reference evidence="3" key="1">
    <citation type="submission" date="2021-11" db="EMBL/GenBank/DDBJ databases">
        <authorList>
            <consortium name="Genoscope - CEA"/>
            <person name="William W."/>
        </authorList>
    </citation>
    <scope>NUCLEOTIDE SEQUENCE</scope>
</reference>
<dbReference type="OrthoDB" id="29773at2759"/>
<evidence type="ECO:0000313" key="3">
    <source>
        <dbReference type="EMBL" id="CAH0378702.1"/>
    </source>
</evidence>
<feature type="transmembrane region" description="Helical" evidence="2">
    <location>
        <begin position="113"/>
        <end position="133"/>
    </location>
</feature>
<gene>
    <name evidence="3" type="ORF">PECAL_6P02970</name>
</gene>
<feature type="transmembrane region" description="Helical" evidence="2">
    <location>
        <begin position="59"/>
        <end position="77"/>
    </location>
</feature>
<name>A0A8J2X2Q5_9STRA</name>
<proteinExistence type="predicted"/>
<dbReference type="GO" id="GO:0016020">
    <property type="term" value="C:membrane"/>
    <property type="evidence" value="ECO:0007669"/>
    <property type="project" value="TreeGrafter"/>
</dbReference>
<sequence length="367" mass="39075">MQRNLRKPDDNEPTTPKGAAKTNRGRHVHVALCALAYAASGALQPTLVDWLRSNGATGVAMLPMLANTLAVACVAPLRELLLSEKRSYIDRQQWSWVSYIKSWRLKGKLLRRVAFVAFLDFLANVLVMIGLLFVGAGVYAVLFSSGVAFAALFSTVNGKRYSLRQWCGVALATLGMALNGLASVEDALDAGHGALGRFELGAGVILGGTALHSLSLVCAESVSAGEELTSFRLATYVGGVEASVLLAHNVVLLLARGADKLYLKHILKHQGDPTTVFIVYVALWFADLCHALAHYALLAGAGAVALTLSRGVQMLFVVGIAELAFCGDDARACLTPVKFASVASVAFGILLYASKPKRPKRELLPAQ</sequence>
<accession>A0A8J2X2Q5</accession>
<dbReference type="AlphaFoldDB" id="A0A8J2X2Q5"/>
<evidence type="ECO:0000256" key="1">
    <source>
        <dbReference type="SAM" id="MobiDB-lite"/>
    </source>
</evidence>
<feature type="transmembrane region" description="Helical" evidence="2">
    <location>
        <begin position="303"/>
        <end position="325"/>
    </location>
</feature>
<dbReference type="SUPFAM" id="SSF103481">
    <property type="entry name" value="Multidrug resistance efflux transporter EmrE"/>
    <property type="match status" value="1"/>
</dbReference>
<feature type="transmembrane region" description="Helical" evidence="2">
    <location>
        <begin position="163"/>
        <end position="182"/>
    </location>
</feature>
<keyword evidence="2" id="KW-0812">Transmembrane</keyword>
<comment type="caution">
    <text evidence="3">The sequence shown here is derived from an EMBL/GenBank/DDBJ whole genome shotgun (WGS) entry which is preliminary data.</text>
</comment>
<feature type="compositionally biased region" description="Basic and acidic residues" evidence="1">
    <location>
        <begin position="1"/>
        <end position="10"/>
    </location>
</feature>
<feature type="transmembrane region" description="Helical" evidence="2">
    <location>
        <begin position="233"/>
        <end position="255"/>
    </location>
</feature>
<protein>
    <submittedName>
        <fullName evidence="3">Uncharacterized protein</fullName>
    </submittedName>
</protein>
<feature type="transmembrane region" description="Helical" evidence="2">
    <location>
        <begin position="27"/>
        <end position="47"/>
    </location>
</feature>
<dbReference type="InterPro" id="IPR037185">
    <property type="entry name" value="EmrE-like"/>
</dbReference>
<keyword evidence="4" id="KW-1185">Reference proteome</keyword>
<dbReference type="PANTHER" id="PTHR13146">
    <property type="match status" value="1"/>
</dbReference>
<evidence type="ECO:0000313" key="4">
    <source>
        <dbReference type="Proteomes" id="UP000789595"/>
    </source>
</evidence>
<keyword evidence="2" id="KW-0472">Membrane</keyword>
<feature type="transmembrane region" description="Helical" evidence="2">
    <location>
        <begin position="139"/>
        <end position="156"/>
    </location>
</feature>